<dbReference type="CDD" id="cd06261">
    <property type="entry name" value="TM_PBP2"/>
    <property type="match status" value="1"/>
</dbReference>
<accession>A0ABW2WPG4</accession>
<evidence type="ECO:0000313" key="9">
    <source>
        <dbReference type="EMBL" id="MFD0622137.1"/>
    </source>
</evidence>
<feature type="transmembrane region" description="Helical" evidence="7">
    <location>
        <begin position="110"/>
        <end position="130"/>
    </location>
</feature>
<reference evidence="10" key="1">
    <citation type="journal article" date="2019" name="Int. J. Syst. Evol. Microbiol.">
        <title>The Global Catalogue of Microorganisms (GCM) 10K type strain sequencing project: providing services to taxonomists for standard genome sequencing and annotation.</title>
        <authorList>
            <consortium name="The Broad Institute Genomics Platform"/>
            <consortium name="The Broad Institute Genome Sequencing Center for Infectious Disease"/>
            <person name="Wu L."/>
            <person name="Ma J."/>
        </authorList>
    </citation>
    <scope>NUCLEOTIDE SEQUENCE [LARGE SCALE GENOMIC DNA]</scope>
    <source>
        <strain evidence="10">JCM 12607</strain>
    </source>
</reference>
<feature type="transmembrane region" description="Helical" evidence="7">
    <location>
        <begin position="12"/>
        <end position="35"/>
    </location>
</feature>
<evidence type="ECO:0000313" key="10">
    <source>
        <dbReference type="Proteomes" id="UP001596915"/>
    </source>
</evidence>
<protein>
    <submittedName>
        <fullName evidence="9">Carbohydrate ABC transporter permease</fullName>
    </submittedName>
</protein>
<dbReference type="Gene3D" id="1.10.3720.10">
    <property type="entry name" value="MetI-like"/>
    <property type="match status" value="1"/>
</dbReference>
<dbReference type="InterPro" id="IPR035906">
    <property type="entry name" value="MetI-like_sf"/>
</dbReference>
<proteinExistence type="inferred from homology"/>
<sequence>MSRRKNSRAALRLLVYLFLTAVAITTLVPLVYAFFASFKPSAEILTSGSQLFPTTWTLDNYVRAWEKGGFSQYLLNSVVVAAGVVGIDIFASSMLGYLLARRAVPFHRAIFSVMSFTLFVGVGTATLYPRLEIAQILGVDNLLGVILVELSGIGVIHVFLIRAFCESLPIELEEAGRLDGLGLFGVYSRLALPLMRPILATTGVLAFQEAWNNFQIPYVFTISDQELRTLVVGVFALRSTSEGTQAYDLMLAGAMLIVVPIVILFFAFQRFFIQGMTEGSVKG</sequence>
<gene>
    <name evidence="9" type="ORF">ACFQ2K_04245</name>
</gene>
<comment type="caution">
    <text evidence="9">The sequence shown here is derived from an EMBL/GenBank/DDBJ whole genome shotgun (WGS) entry which is preliminary data.</text>
</comment>
<evidence type="ECO:0000256" key="1">
    <source>
        <dbReference type="ARBA" id="ARBA00004651"/>
    </source>
</evidence>
<keyword evidence="6 7" id="KW-0472">Membrane</keyword>
<dbReference type="PROSITE" id="PS50928">
    <property type="entry name" value="ABC_TM1"/>
    <property type="match status" value="1"/>
</dbReference>
<comment type="subcellular location">
    <subcellularLocation>
        <location evidence="1 7">Cell membrane</location>
        <topology evidence="1 7">Multi-pass membrane protein</topology>
    </subcellularLocation>
</comment>
<evidence type="ECO:0000256" key="4">
    <source>
        <dbReference type="ARBA" id="ARBA00022692"/>
    </source>
</evidence>
<dbReference type="SUPFAM" id="SSF161098">
    <property type="entry name" value="MetI-like"/>
    <property type="match status" value="1"/>
</dbReference>
<feature type="transmembrane region" description="Helical" evidence="7">
    <location>
        <begin position="142"/>
        <end position="165"/>
    </location>
</feature>
<keyword evidence="4 7" id="KW-0812">Transmembrane</keyword>
<evidence type="ECO:0000256" key="5">
    <source>
        <dbReference type="ARBA" id="ARBA00022989"/>
    </source>
</evidence>
<dbReference type="Pfam" id="PF00528">
    <property type="entry name" value="BPD_transp_1"/>
    <property type="match status" value="1"/>
</dbReference>
<dbReference type="PANTHER" id="PTHR43744">
    <property type="entry name" value="ABC TRANSPORTER PERMEASE PROTEIN MG189-RELATED-RELATED"/>
    <property type="match status" value="1"/>
</dbReference>
<dbReference type="Proteomes" id="UP001596915">
    <property type="component" value="Unassembled WGS sequence"/>
</dbReference>
<name>A0ABW2WPG4_9ACTN</name>
<keyword evidence="5 7" id="KW-1133">Transmembrane helix</keyword>
<organism evidence="9 10">
    <name type="scientific">Streptomyces sanglieri</name>
    <dbReference type="NCBI Taxonomy" id="193460"/>
    <lineage>
        <taxon>Bacteria</taxon>
        <taxon>Bacillati</taxon>
        <taxon>Actinomycetota</taxon>
        <taxon>Actinomycetes</taxon>
        <taxon>Kitasatosporales</taxon>
        <taxon>Streptomycetaceae</taxon>
        <taxon>Streptomyces</taxon>
    </lineage>
</organism>
<keyword evidence="3" id="KW-1003">Cell membrane</keyword>
<dbReference type="PANTHER" id="PTHR43744:SF12">
    <property type="entry name" value="ABC TRANSPORTER PERMEASE PROTEIN MG189-RELATED"/>
    <property type="match status" value="1"/>
</dbReference>
<keyword evidence="10" id="KW-1185">Reference proteome</keyword>
<evidence type="ECO:0000256" key="2">
    <source>
        <dbReference type="ARBA" id="ARBA00022448"/>
    </source>
</evidence>
<evidence type="ECO:0000256" key="7">
    <source>
        <dbReference type="RuleBase" id="RU363032"/>
    </source>
</evidence>
<feature type="transmembrane region" description="Helical" evidence="7">
    <location>
        <begin position="73"/>
        <end position="98"/>
    </location>
</feature>
<dbReference type="InterPro" id="IPR000515">
    <property type="entry name" value="MetI-like"/>
</dbReference>
<evidence type="ECO:0000256" key="3">
    <source>
        <dbReference type="ARBA" id="ARBA00022475"/>
    </source>
</evidence>
<keyword evidence="2 7" id="KW-0813">Transport</keyword>
<evidence type="ECO:0000259" key="8">
    <source>
        <dbReference type="PROSITE" id="PS50928"/>
    </source>
</evidence>
<feature type="transmembrane region" description="Helical" evidence="7">
    <location>
        <begin position="249"/>
        <end position="268"/>
    </location>
</feature>
<evidence type="ECO:0000256" key="6">
    <source>
        <dbReference type="ARBA" id="ARBA00023136"/>
    </source>
</evidence>
<comment type="similarity">
    <text evidence="7">Belongs to the binding-protein-dependent transport system permease family.</text>
</comment>
<dbReference type="EMBL" id="JBHTGL010000005">
    <property type="protein sequence ID" value="MFD0622137.1"/>
    <property type="molecule type" value="Genomic_DNA"/>
</dbReference>
<feature type="domain" description="ABC transmembrane type-1" evidence="8">
    <location>
        <begin position="74"/>
        <end position="268"/>
    </location>
</feature>